<dbReference type="PANTHER" id="PTHR33835:SF1">
    <property type="entry name" value="METALLO-BETA-LACTAMASE DOMAIN-CONTAINING PROTEIN"/>
    <property type="match status" value="1"/>
</dbReference>
<protein>
    <recommendedName>
        <fullName evidence="2">DUF4336 domain-containing protein</fullName>
    </recommendedName>
</protein>
<dbReference type="InterPro" id="IPR036866">
    <property type="entry name" value="RibonucZ/Hydroxyglut_hydro"/>
</dbReference>
<dbReference type="AlphaFoldDB" id="A0A3B0S325"/>
<accession>A0A3B0S325</accession>
<dbReference type="EMBL" id="UOEC01000178">
    <property type="protein sequence ID" value="VAW00645.1"/>
    <property type="molecule type" value="Genomic_DNA"/>
</dbReference>
<dbReference type="InterPro" id="IPR025638">
    <property type="entry name" value="DUF4336"/>
</dbReference>
<dbReference type="Pfam" id="PF14234">
    <property type="entry name" value="DUF4336"/>
    <property type="match status" value="1"/>
</dbReference>
<sequence>MTALEQFADNIWIADGPPVDFHGFDYSVRMTVIRLTTGPRGDEIFIHSPISPTPEILQEVVALGEVAYIVSPNKIHHLYLGDWGDIFPEAQVFASPGLMNKRPEISFDGELGDAPETGWSKEIDQLIFAGSRAMDEVVFFHKPSQTLILADLIENFDRNWFKGWRRWIAGLAGIIAPKGKAPLDFRLSFLGRKAQARKSFARIMAWQPRHVIIAHGHCFKNNAMDELKRAFSWLS</sequence>
<dbReference type="PANTHER" id="PTHR33835">
    <property type="entry name" value="YALI0C07656P"/>
    <property type="match status" value="1"/>
</dbReference>
<evidence type="ECO:0000313" key="1">
    <source>
        <dbReference type="EMBL" id="VAW00645.1"/>
    </source>
</evidence>
<proteinExistence type="predicted"/>
<dbReference type="SUPFAM" id="SSF56281">
    <property type="entry name" value="Metallo-hydrolase/oxidoreductase"/>
    <property type="match status" value="1"/>
</dbReference>
<evidence type="ECO:0008006" key="2">
    <source>
        <dbReference type="Google" id="ProtNLM"/>
    </source>
</evidence>
<organism evidence="1">
    <name type="scientific">hydrothermal vent metagenome</name>
    <dbReference type="NCBI Taxonomy" id="652676"/>
    <lineage>
        <taxon>unclassified sequences</taxon>
        <taxon>metagenomes</taxon>
        <taxon>ecological metagenomes</taxon>
    </lineage>
</organism>
<name>A0A3B0S325_9ZZZZ</name>
<gene>
    <name evidence="1" type="ORF">MNBD_ALPHA08-188</name>
</gene>
<reference evidence="1" key="1">
    <citation type="submission" date="2018-06" db="EMBL/GenBank/DDBJ databases">
        <authorList>
            <person name="Zhirakovskaya E."/>
        </authorList>
    </citation>
    <scope>NUCLEOTIDE SEQUENCE</scope>
</reference>